<dbReference type="InterPro" id="IPR036412">
    <property type="entry name" value="HAD-like_sf"/>
</dbReference>
<dbReference type="InterPro" id="IPR032630">
    <property type="entry name" value="P_typ_ATPase_c"/>
</dbReference>
<dbReference type="GO" id="GO:0000166">
    <property type="term" value="F:nucleotide binding"/>
    <property type="evidence" value="ECO:0007669"/>
    <property type="project" value="InterPro"/>
</dbReference>
<evidence type="ECO:0000256" key="1">
    <source>
        <dbReference type="ARBA" id="ARBA00004141"/>
    </source>
</evidence>
<dbReference type="Proteomes" id="UP001230268">
    <property type="component" value="Unassembled WGS sequence"/>
</dbReference>
<feature type="transmembrane region" description="Helical" evidence="8">
    <location>
        <begin position="2190"/>
        <end position="2207"/>
    </location>
</feature>
<feature type="domain" description="Guanylate cyclase" evidence="9">
    <location>
        <begin position="1596"/>
        <end position="1739"/>
    </location>
</feature>
<proteinExistence type="predicted"/>
<dbReference type="InterPro" id="IPR018303">
    <property type="entry name" value="ATPase_P-typ_P_site"/>
</dbReference>
<dbReference type="Gene3D" id="3.30.70.1230">
    <property type="entry name" value="Nucleotide cyclase"/>
    <property type="match status" value="2"/>
</dbReference>
<feature type="transmembrane region" description="Helical" evidence="8">
    <location>
        <begin position="2063"/>
        <end position="2082"/>
    </location>
</feature>
<feature type="transmembrane region" description="Helical" evidence="8">
    <location>
        <begin position="2103"/>
        <end position="2125"/>
    </location>
</feature>
<feature type="transmembrane region" description="Helical" evidence="8">
    <location>
        <begin position="339"/>
        <end position="363"/>
    </location>
</feature>
<feature type="transmembrane region" description="Helical" evidence="8">
    <location>
        <begin position="1006"/>
        <end position="1030"/>
    </location>
</feature>
<feature type="transmembrane region" description="Helical" evidence="8">
    <location>
        <begin position="1096"/>
        <end position="1114"/>
    </location>
</feature>
<feature type="region of interest" description="Disordered" evidence="7">
    <location>
        <begin position="1814"/>
        <end position="1845"/>
    </location>
</feature>
<feature type="transmembrane region" description="Helical" evidence="8">
    <location>
        <begin position="2145"/>
        <end position="2178"/>
    </location>
</feature>
<organism evidence="10 11">
    <name type="scientific">Babesia gibsoni</name>
    <dbReference type="NCBI Taxonomy" id="33632"/>
    <lineage>
        <taxon>Eukaryota</taxon>
        <taxon>Sar</taxon>
        <taxon>Alveolata</taxon>
        <taxon>Apicomplexa</taxon>
        <taxon>Aconoidasida</taxon>
        <taxon>Piroplasmida</taxon>
        <taxon>Babesiidae</taxon>
        <taxon>Babesia</taxon>
    </lineage>
</organism>
<dbReference type="GO" id="GO:0035556">
    <property type="term" value="P:intracellular signal transduction"/>
    <property type="evidence" value="ECO:0007669"/>
    <property type="project" value="InterPro"/>
</dbReference>
<feature type="region of interest" description="Disordered" evidence="7">
    <location>
        <begin position="1"/>
        <end position="45"/>
    </location>
</feature>
<evidence type="ECO:0000256" key="6">
    <source>
        <dbReference type="ARBA" id="ARBA00023136"/>
    </source>
</evidence>
<feature type="transmembrane region" description="Helical" evidence="8">
    <location>
        <begin position="1452"/>
        <end position="1471"/>
    </location>
</feature>
<dbReference type="GO" id="GO:0045332">
    <property type="term" value="P:phospholipid translocation"/>
    <property type="evidence" value="ECO:0007669"/>
    <property type="project" value="TreeGrafter"/>
</dbReference>
<keyword evidence="4" id="KW-0460">Magnesium</keyword>
<protein>
    <submittedName>
        <fullName evidence="10">Phospholipid-transporting ATPase</fullName>
    </submittedName>
</protein>
<dbReference type="SFLD" id="SFLDS00003">
    <property type="entry name" value="Haloacid_Dehalogenase"/>
    <property type="match status" value="1"/>
</dbReference>
<evidence type="ECO:0000313" key="11">
    <source>
        <dbReference type="Proteomes" id="UP001230268"/>
    </source>
</evidence>
<dbReference type="InterPro" id="IPR023299">
    <property type="entry name" value="ATPase_P-typ_cyto_dom_N"/>
</dbReference>
<feature type="domain" description="Guanylate cyclase" evidence="9">
    <location>
        <begin position="2261"/>
        <end position="2395"/>
    </location>
</feature>
<evidence type="ECO:0000256" key="3">
    <source>
        <dbReference type="ARBA" id="ARBA00022723"/>
    </source>
</evidence>
<feature type="transmembrane region" description="Helical" evidence="8">
    <location>
        <begin position="1483"/>
        <end position="1507"/>
    </location>
</feature>
<accession>A0AAD8PF50</accession>
<dbReference type="SUPFAM" id="SSF81653">
    <property type="entry name" value="Calcium ATPase, transduction domain A"/>
    <property type="match status" value="1"/>
</dbReference>
<gene>
    <name evidence="10" type="ORF">BgAZ_101220</name>
</gene>
<keyword evidence="2 8" id="KW-0812">Transmembrane</keyword>
<dbReference type="PRINTS" id="PR00119">
    <property type="entry name" value="CATATPASE"/>
</dbReference>
<dbReference type="SUPFAM" id="SSF81660">
    <property type="entry name" value="Metal cation-transporting ATPase, ATP-binding domain N"/>
    <property type="match status" value="1"/>
</dbReference>
<dbReference type="PANTHER" id="PTHR24092:SF175">
    <property type="entry name" value="PHOSPHOLIPID-TRANSPORTING ATPASE"/>
    <property type="match status" value="1"/>
</dbReference>
<evidence type="ECO:0000256" key="7">
    <source>
        <dbReference type="SAM" id="MobiDB-lite"/>
    </source>
</evidence>
<keyword evidence="3" id="KW-0479">Metal-binding</keyword>
<evidence type="ECO:0000256" key="8">
    <source>
        <dbReference type="SAM" id="Phobius"/>
    </source>
</evidence>
<keyword evidence="6 8" id="KW-0472">Membrane</keyword>
<dbReference type="InterPro" id="IPR023298">
    <property type="entry name" value="ATPase_P-typ_TM_dom_sf"/>
</dbReference>
<sequence length="2462" mass="276785">MEHKCEQKQPPKDGSRGKGHSGGTEKKGRHGHSSRHRKSAGNANKDELITKRQNLCFGAKLQQEWESRSLKINPILDDDVHRFVGNHQHTYKWALTKHIVMIILANLRRLPYVWGAAMIILQLMTRSIIKKGAPKASYFGNLAILIFSFSVSVMTAVLGNVKLYFLGRCIDFKRCYVLQPRVGRLKRVKVCDLVVGNIVKLTNDEAVPADMILLACSNPDGKVYVDTSMIDGKGHLKVKCCTKETRVETSIHAFANIRGQITCDRPSPDMGTFSGTLRLTGHPRPRNVHVENFVMKGSIIRNTGTVYGVITHTGPDTKIAQNIKQGNRCLKPLGTTESIINMFTVVAACIYMLCLIVSMGTKWSLLLDTYREKKGASLVIESLLFVVIRFLGIYGGIVPVTLPAIVDVIRYIFGKYYDGHGDYSFISENADDNLQKSQPDPATESVTPISWPLNPGLMEELGLVDIVFCDKTGTLTSNELKAYLIIAGDDIYNVSEDKLKHYLDNEGVSKNERLDRLLKLMCLCNASASINVPNHLESFISPLRLITTGSSSFKRLESKASDASFGMSPNIQHALGPSKSKIHFGNVSYIEPMPSLDFALKGLDVSQSYTNFNVDNVAGDSDEMYTSSIFTNRSTRFHYTVHYKSPFKEDECMMDTAHYLGYRLTHRSVHSIHMDVRGHMQSWSVIGFNDFSHTRRRMSIVLKREGDEGSVVLVKGSGETMLSLLKATTEEENREIDKLVVKLQKFASAGLRVIVCAYRELSDDETTTYQRHFSNAEDMVYSADTLHEEAAIMVERRLTYLGLAVMKDEIQPGVTETLELLMEAGVRVWMTTGDNRYAALEAAFLSKLLVNPCKLFDCKLPENKVDEELLKYGVGLYDSFLLQRGDKGSCEQLCLVLDGTDLKEFLRISELQTYLVNMLCFADVVVACNLTPTLKAEMVKQVKTRLTPTPITLAIGDGMNDVRMMQEAHIGVAVTGSFPDAVSYADFAITHFAGLRTLLFYQGSSCLQAIASAVCWGFFKNLCLIMPVFYYQGSTNWAGLGLYGSFVFLIFNLVFTTLPVIICSLFDCPLSESVLTNIPVLYTLCRRRFHMNLLKFGFWILEGLFSSIVCYVSIQGGVLESPMHIGGGTLSAKAFGIVCSIAVMEMSNVRLLLEALTRNNIIGIITTMIFIIVSPPTFLCVCYFFGGNAVSSGAAHVALWPAMYFLLPIWISTTTLFFVLSTLVQALLSPNMGNYLKHWLPMQSCSCGQHNVEAKECAETGKTKKQSIWNRRQVYAWCRNLLRIARKEFNFSGVESLARMIPAARPFVVREGEVTSTYHNIITASASFAKDNVEDDELSKKDEEDTKSNDRASYIIDRVTLRFKDNQLESDYTRDKKRNHYRMNRIWYRMIFITLGVFYTISWILDSYLKSVWKMETKMYSLIPSLFVTLFSFGCAFLTFHPVHFVNHINKALHGMVFFMILHHVITMSIMEPLSSLQPILFPIFSFVILNITFIHAFVANIIFSIVTLRHMESSVHSMPLFLGINVFVAFVGYRLEYNNRKHFLFEYSARNARKKQYELLNTMLPNFVVSKMINARLNEDGIPIDFEAEEHACVSVLFCDVYQFQNLVATVEPTILVELLDSLFLAFDRCAEQFGATKIETVFETYLAALGLARGNIPCPYESAASAIDMALAMVEAARQVRYPSLVETEPGTLVEHHESLPVKIGINSGKVISGLVGAKKPQYALFGDTVNTASRMKTTGEVGYIHITDSTYELVKSDETLHFSHRKTFVKGKGVMMTHLLISAAGSDYPSFDTAESGRFADTSKFAESSTDVFGTSDSFDNSKEGESQGQAEAEKSPSVTKAPLITYEDAPLTISKDDSNWQNLSALHTPSSVATIYSNTYEHARIRKLRISLAVGAMTEEDEGSLIKEQLPVMRNCTMYSVGATSGRSAQSKASRCLSLFRKSSSGVIRNDSFGSNNITNSGSFVYLSNMDDEDDLDEKLDGSDVRMKTSEWLQLKFKDKLQEDRYTSHFYHNRTHINTIEQTLVIFLITFVAQSIQEIAVPRSFVDAEKVERFLYLRYVPYWTVRSVYITLLFFMWLTFHFKSFSQRSESSTTMWFTFLLNLLFVSAACIFALSNSWAVSKSGFYSQYLNLWLPSDSIEFYFYIVVLHHSSGMLFQTCLLVDALFLIISLTFISSSVVQSATTSITIYSIPCYILFNLMSAHCKEAIDRRTFYSNEKARMIEARVGQMLNDMLPRSVLEEFKNDNLKMSYCHEKMAFLFSDIVGFTQWANSVDACEVVALLQKLFARFDRNSTKFGLYKLCTIGDAYVAVSEPATDVPSDQEAIASIEGILQMAYSMIRTIQDVREAFNIPGLNMRIGLHYGSSVGGVIGSGRLRYDLWGMDIQTANAMESHGVPGLICVSERLQLILTTNFPNRFTFSFHQDFNVIDRCVRGFILVSDSNDQTVFEREVTPEEGES</sequence>
<feature type="transmembrane region" description="Helical" evidence="8">
    <location>
        <begin position="1420"/>
        <end position="1440"/>
    </location>
</feature>
<feature type="compositionally biased region" description="Basic residues" evidence="7">
    <location>
        <begin position="27"/>
        <end position="39"/>
    </location>
</feature>
<dbReference type="InterPro" id="IPR029787">
    <property type="entry name" value="Nucleotide_cyclase"/>
</dbReference>
<evidence type="ECO:0000313" key="10">
    <source>
        <dbReference type="EMBL" id="KAK1444216.1"/>
    </source>
</evidence>
<comment type="subcellular location">
    <subcellularLocation>
        <location evidence="1">Membrane</location>
        <topology evidence="1">Multi-pass membrane protein</topology>
    </subcellularLocation>
</comment>
<dbReference type="SUPFAM" id="SSF56784">
    <property type="entry name" value="HAD-like"/>
    <property type="match status" value="1"/>
</dbReference>
<dbReference type="PANTHER" id="PTHR24092">
    <property type="entry name" value="PROBABLE PHOSPHOLIPID-TRANSPORTING ATPASE"/>
    <property type="match status" value="1"/>
</dbReference>
<evidence type="ECO:0000256" key="5">
    <source>
        <dbReference type="ARBA" id="ARBA00022989"/>
    </source>
</evidence>
<comment type="caution">
    <text evidence="10">The sequence shown here is derived from an EMBL/GenBank/DDBJ whole genome shotgun (WGS) entry which is preliminary data.</text>
</comment>
<feature type="transmembrane region" description="Helical" evidence="8">
    <location>
        <begin position="141"/>
        <end position="165"/>
    </location>
</feature>
<evidence type="ECO:0000259" key="9">
    <source>
        <dbReference type="PROSITE" id="PS50125"/>
    </source>
</evidence>
<reference evidence="10" key="1">
    <citation type="submission" date="2023-08" db="EMBL/GenBank/DDBJ databases">
        <title>Draft sequence of the Babesia gibsoni genome.</title>
        <authorList>
            <person name="Yamagishi J.Y."/>
            <person name="Xuan X.X."/>
        </authorList>
    </citation>
    <scope>NUCLEOTIDE SEQUENCE</scope>
    <source>
        <strain evidence="10">Azabu</strain>
    </source>
</reference>
<dbReference type="Pfam" id="PF00211">
    <property type="entry name" value="Guanylate_cyc"/>
    <property type="match status" value="2"/>
</dbReference>
<dbReference type="InterPro" id="IPR023214">
    <property type="entry name" value="HAD_sf"/>
</dbReference>
<feature type="transmembrane region" description="Helical" evidence="8">
    <location>
        <begin position="1160"/>
        <end position="1186"/>
    </location>
</feature>
<dbReference type="CDD" id="cd07302">
    <property type="entry name" value="CHD"/>
    <property type="match status" value="2"/>
</dbReference>
<dbReference type="SFLD" id="SFLDG00002">
    <property type="entry name" value="C1.7:_P-type_atpase_like"/>
    <property type="match status" value="1"/>
</dbReference>
<dbReference type="SMART" id="SM00044">
    <property type="entry name" value="CYCc"/>
    <property type="match status" value="2"/>
</dbReference>
<dbReference type="GO" id="GO:0005886">
    <property type="term" value="C:plasma membrane"/>
    <property type="evidence" value="ECO:0007669"/>
    <property type="project" value="TreeGrafter"/>
</dbReference>
<feature type="transmembrane region" description="Helical" evidence="8">
    <location>
        <begin position="1206"/>
        <end position="1228"/>
    </location>
</feature>
<dbReference type="GO" id="GO:0046872">
    <property type="term" value="F:metal ion binding"/>
    <property type="evidence" value="ECO:0007669"/>
    <property type="project" value="UniProtKB-KW"/>
</dbReference>
<dbReference type="SUPFAM" id="SSF81665">
    <property type="entry name" value="Calcium ATPase, transmembrane domain M"/>
    <property type="match status" value="1"/>
</dbReference>
<dbReference type="PROSITE" id="PS50125">
    <property type="entry name" value="GUANYLATE_CYCLASE_2"/>
    <property type="match status" value="2"/>
</dbReference>
<dbReference type="Gene3D" id="3.40.1110.10">
    <property type="entry name" value="Calcium-transporting ATPase, cytoplasmic domain N"/>
    <property type="match status" value="2"/>
</dbReference>
<feature type="compositionally biased region" description="Basic and acidic residues" evidence="7">
    <location>
        <begin position="1"/>
        <end position="16"/>
    </location>
</feature>
<dbReference type="GO" id="GO:0140326">
    <property type="term" value="F:ATPase-coupled intramembrane lipid transporter activity"/>
    <property type="evidence" value="ECO:0007669"/>
    <property type="project" value="TreeGrafter"/>
</dbReference>
<feature type="transmembrane region" description="Helical" evidence="8">
    <location>
        <begin position="110"/>
        <end position="129"/>
    </location>
</feature>
<dbReference type="GO" id="GO:0009190">
    <property type="term" value="P:cyclic nucleotide biosynthetic process"/>
    <property type="evidence" value="ECO:0007669"/>
    <property type="project" value="InterPro"/>
</dbReference>
<name>A0AAD8PF50_BABGI</name>
<feature type="transmembrane region" description="Helical" evidence="8">
    <location>
        <begin position="1386"/>
        <end position="1405"/>
    </location>
</feature>
<dbReference type="Gene3D" id="3.40.50.1000">
    <property type="entry name" value="HAD superfamily/HAD-like"/>
    <property type="match status" value="2"/>
</dbReference>
<dbReference type="Pfam" id="PF13246">
    <property type="entry name" value="Cation_ATPase"/>
    <property type="match status" value="1"/>
</dbReference>
<feature type="transmembrane region" description="Helical" evidence="8">
    <location>
        <begin position="1042"/>
        <end position="1066"/>
    </location>
</feature>
<evidence type="ECO:0000256" key="2">
    <source>
        <dbReference type="ARBA" id="ARBA00022692"/>
    </source>
</evidence>
<keyword evidence="11" id="KW-1185">Reference proteome</keyword>
<dbReference type="InterPro" id="IPR059000">
    <property type="entry name" value="ATPase_P-type_domA"/>
</dbReference>
<dbReference type="SUPFAM" id="SSF55073">
    <property type="entry name" value="Nucleotide cyclase"/>
    <property type="match status" value="2"/>
</dbReference>
<dbReference type="SFLD" id="SFLDF00027">
    <property type="entry name" value="p-type_atpase"/>
    <property type="match status" value="1"/>
</dbReference>
<dbReference type="Pfam" id="PF16212">
    <property type="entry name" value="PhoLip_ATPase_C"/>
    <property type="match status" value="1"/>
</dbReference>
<dbReference type="Pfam" id="PF00122">
    <property type="entry name" value="E1-E2_ATPase"/>
    <property type="match status" value="1"/>
</dbReference>
<feature type="transmembrane region" description="Helical" evidence="8">
    <location>
        <begin position="383"/>
        <end position="406"/>
    </location>
</feature>
<dbReference type="EMBL" id="JAVEPI010000001">
    <property type="protein sequence ID" value="KAK1444216.1"/>
    <property type="molecule type" value="Genomic_DNA"/>
</dbReference>
<dbReference type="PROSITE" id="PS00154">
    <property type="entry name" value="ATPASE_E1_E2"/>
    <property type="match status" value="1"/>
</dbReference>
<dbReference type="Gene3D" id="2.70.150.10">
    <property type="entry name" value="Calcium-transporting ATPase, cytoplasmic transduction domain A"/>
    <property type="match status" value="1"/>
</dbReference>
<dbReference type="InterPro" id="IPR008250">
    <property type="entry name" value="ATPase_P-typ_transduc_dom_A_sf"/>
</dbReference>
<feature type="transmembrane region" description="Helical" evidence="8">
    <location>
        <begin position="1519"/>
        <end position="1536"/>
    </location>
</feature>
<dbReference type="InterPro" id="IPR001054">
    <property type="entry name" value="A/G_cyclase"/>
</dbReference>
<evidence type="ECO:0000256" key="4">
    <source>
        <dbReference type="ARBA" id="ARBA00022842"/>
    </source>
</evidence>
<dbReference type="InterPro" id="IPR044492">
    <property type="entry name" value="P_typ_ATPase_HD_dom"/>
</dbReference>
<keyword evidence="5 8" id="KW-1133">Transmembrane helix</keyword>